<proteinExistence type="predicted"/>
<reference evidence="3" key="1">
    <citation type="submission" date="2023-07" db="EMBL/GenBank/DDBJ databases">
        <title>Characterization of two Paracoccaceae strains isolated from Phycosphere and proposal of Xinfangfangia lacusdiani sp. nov.</title>
        <authorList>
            <person name="Deng Y."/>
            <person name="Zhang Y.Q."/>
        </authorList>
    </citation>
    <scope>NUCLEOTIDE SEQUENCE [LARGE SCALE GENOMIC DNA]</scope>
    <source>
        <strain evidence="3">CPCC 101403</strain>
    </source>
</reference>
<comment type="caution">
    <text evidence="2">The sequence shown here is derived from an EMBL/GenBank/DDBJ whole genome shotgun (WGS) entry which is preliminary data.</text>
</comment>
<dbReference type="Pfam" id="PF04402">
    <property type="entry name" value="SIMPL"/>
    <property type="match status" value="1"/>
</dbReference>
<keyword evidence="1" id="KW-0732">Signal</keyword>
<dbReference type="RefSeq" id="WP_311758851.1">
    <property type="nucleotide sequence ID" value="NZ_JAVRQI010000005.1"/>
</dbReference>
<organism evidence="2 3">
    <name type="scientific">Paracoccus broussonetiae</name>
    <dbReference type="NCBI Taxonomy" id="3075834"/>
    <lineage>
        <taxon>Bacteria</taxon>
        <taxon>Pseudomonadati</taxon>
        <taxon>Pseudomonadota</taxon>
        <taxon>Alphaproteobacteria</taxon>
        <taxon>Rhodobacterales</taxon>
        <taxon>Paracoccaceae</taxon>
        <taxon>Paracoccus</taxon>
    </lineage>
</organism>
<dbReference type="Gene3D" id="3.30.110.170">
    <property type="entry name" value="Protein of unknown function (DUF541), domain 1"/>
    <property type="match status" value="1"/>
</dbReference>
<dbReference type="PANTHER" id="PTHR34387:SF1">
    <property type="entry name" value="PERIPLASMIC IMMUNOGENIC PROTEIN"/>
    <property type="match status" value="1"/>
</dbReference>
<accession>A0ABU3EC24</accession>
<dbReference type="InterPro" id="IPR052022">
    <property type="entry name" value="26kDa_periplasmic_antigen"/>
</dbReference>
<dbReference type="PANTHER" id="PTHR34387">
    <property type="entry name" value="SLR1258 PROTEIN"/>
    <property type="match status" value="1"/>
</dbReference>
<protein>
    <submittedName>
        <fullName evidence="2">SIMPL domain-containing protein</fullName>
    </submittedName>
</protein>
<dbReference type="Proteomes" id="UP001251085">
    <property type="component" value="Unassembled WGS sequence"/>
</dbReference>
<evidence type="ECO:0000256" key="1">
    <source>
        <dbReference type="SAM" id="SignalP"/>
    </source>
</evidence>
<dbReference type="InterPro" id="IPR007497">
    <property type="entry name" value="SIMPL/DUF541"/>
</dbReference>
<feature type="chain" id="PRO_5045528924" evidence="1">
    <location>
        <begin position="24"/>
        <end position="265"/>
    </location>
</feature>
<evidence type="ECO:0000313" key="2">
    <source>
        <dbReference type="EMBL" id="MDT1061754.1"/>
    </source>
</evidence>
<dbReference type="EMBL" id="JAVRQI010000005">
    <property type="protein sequence ID" value="MDT1061754.1"/>
    <property type="molecule type" value="Genomic_DNA"/>
</dbReference>
<dbReference type="Gene3D" id="3.30.70.2970">
    <property type="entry name" value="Protein of unknown function (DUF541), domain 2"/>
    <property type="match status" value="1"/>
</dbReference>
<sequence length="265" mass="27386">MTPFRPFLTAVSLAALLAAPAMAQSPAPGPNEAPSAGMGHKMPHHAAKLTVTGQGRSSAAPDLALITLGVSTEAATAEEAMTQNSSRQKAVIDALTAEGVEARDIQTAGLSLSPKMVYDNNQPPKMVGYVAQNTVNVRVRDLDGLGAVLDRLVSTGANEISGISFAREDMAEAEDKARADAVVDARRRAELMAEAAGMRLGQIRMLSDAAIPEGPRPLMAMRAEAKADSSVPIAAGELEVSAQVTAVFDLLPAEGAPDAPKAPAE</sequence>
<evidence type="ECO:0000313" key="3">
    <source>
        <dbReference type="Proteomes" id="UP001251085"/>
    </source>
</evidence>
<gene>
    <name evidence="2" type="ORF">RM190_07780</name>
</gene>
<name>A0ABU3EC24_9RHOB</name>
<keyword evidence="3" id="KW-1185">Reference proteome</keyword>
<feature type="signal peptide" evidence="1">
    <location>
        <begin position="1"/>
        <end position="23"/>
    </location>
</feature>